<dbReference type="InterPro" id="IPR036188">
    <property type="entry name" value="FAD/NAD-bd_sf"/>
</dbReference>
<keyword evidence="3" id="KW-1185">Reference proteome</keyword>
<evidence type="ECO:0000313" key="2">
    <source>
        <dbReference type="EMBL" id="GAA3757103.1"/>
    </source>
</evidence>
<dbReference type="Gene3D" id="1.10.3110.10">
    <property type="entry name" value="protoporphyrinogen ix oxidase, domain 3"/>
    <property type="match status" value="1"/>
</dbReference>
<proteinExistence type="predicted"/>
<dbReference type="RefSeq" id="WP_344780655.1">
    <property type="nucleotide sequence ID" value="NZ_BAABAF010000002.1"/>
</dbReference>
<name>A0ABP7GCF9_9MICO</name>
<feature type="domain" description="Amine oxidase" evidence="1">
    <location>
        <begin position="30"/>
        <end position="478"/>
    </location>
</feature>
<dbReference type="InterPro" id="IPR050464">
    <property type="entry name" value="Zeta_carotene_desat/Oxidored"/>
</dbReference>
<dbReference type="Proteomes" id="UP001500540">
    <property type="component" value="Unassembled WGS sequence"/>
</dbReference>
<dbReference type="PRINTS" id="PR00411">
    <property type="entry name" value="PNDRDTASEI"/>
</dbReference>
<dbReference type="Gene3D" id="3.50.50.60">
    <property type="entry name" value="FAD/NAD(P)-binding domain"/>
    <property type="match status" value="1"/>
</dbReference>
<dbReference type="PANTHER" id="PTHR42923">
    <property type="entry name" value="PROTOPORPHYRINOGEN OXIDASE"/>
    <property type="match status" value="1"/>
</dbReference>
<gene>
    <name evidence="2" type="primary">hemG_2</name>
    <name evidence="2" type="ORF">GCM10022240_07420</name>
</gene>
<dbReference type="PANTHER" id="PTHR42923:SF3">
    <property type="entry name" value="PROTOPORPHYRINOGEN OXIDASE"/>
    <property type="match status" value="1"/>
</dbReference>
<evidence type="ECO:0000259" key="1">
    <source>
        <dbReference type="Pfam" id="PF01593"/>
    </source>
</evidence>
<organism evidence="2 3">
    <name type="scientific">Microbacterium kribbense</name>
    <dbReference type="NCBI Taxonomy" id="433645"/>
    <lineage>
        <taxon>Bacteria</taxon>
        <taxon>Bacillati</taxon>
        <taxon>Actinomycetota</taxon>
        <taxon>Actinomycetes</taxon>
        <taxon>Micrococcales</taxon>
        <taxon>Microbacteriaceae</taxon>
        <taxon>Microbacterium</taxon>
    </lineage>
</organism>
<dbReference type="InterPro" id="IPR002937">
    <property type="entry name" value="Amino_oxidase"/>
</dbReference>
<dbReference type="SUPFAM" id="SSF51905">
    <property type="entry name" value="FAD/NAD(P)-binding domain"/>
    <property type="match status" value="1"/>
</dbReference>
<dbReference type="EMBL" id="BAABAF010000002">
    <property type="protein sequence ID" value="GAA3757103.1"/>
    <property type="molecule type" value="Genomic_DNA"/>
</dbReference>
<protein>
    <submittedName>
        <fullName evidence="2">Protoporphyrinogen oxidase</fullName>
    </submittedName>
</protein>
<accession>A0ABP7GCF9</accession>
<comment type="caution">
    <text evidence="2">The sequence shown here is derived from an EMBL/GenBank/DDBJ whole genome shotgun (WGS) entry which is preliminary data.</text>
</comment>
<dbReference type="Pfam" id="PF01593">
    <property type="entry name" value="Amino_oxidase"/>
    <property type="match status" value="1"/>
</dbReference>
<dbReference type="Gene3D" id="3.90.660.20">
    <property type="entry name" value="Protoporphyrinogen oxidase, mitochondrial, domain 2"/>
    <property type="match status" value="1"/>
</dbReference>
<evidence type="ECO:0000313" key="3">
    <source>
        <dbReference type="Proteomes" id="UP001500540"/>
    </source>
</evidence>
<sequence>MAAVDEEPIPLDQLASRAGGVRVAVVGGGIAGLVAALECAKVGLQVTLFEASERLGGTCRTALLDGMAVDTGADCFAARGREPAALIESLGLTGQIVAPQTGRRWLAGLAGHADAVPMPEDVVLGIPENMWSDECRTILGTGGTWRAYVDRLRPPLTIGHERSLAALVRSRMGQKVLDRLVAPVTAGVFGVRPADVDVEIAAPGLNAALTRTGSLSGAVATLRADRGDGPATQSLSGGMGRLVDALASRLEEFGATVLPGVSVTAVERTGVATEWILHTDADEFDASDEAAPPHRFDAVIVATGERAARRLLDPVVPELSADVSAAAEVETVTLVLDAPALGGAPRGAEIITMPGSRPAAGALHLSAKWEWLARAAGVGRHVVRVSFGGTPPATAGLGDADAVELARAEASALFGVPLEQTQVRAADRARFTLAPPLAVTGRRAFATRVRSAVEAVPRLAATGSWLAGSGLAQVIPDAQATADRLRRRALFGGGSPS</sequence>
<reference evidence="3" key="1">
    <citation type="journal article" date="2019" name="Int. J. Syst. Evol. Microbiol.">
        <title>The Global Catalogue of Microorganisms (GCM) 10K type strain sequencing project: providing services to taxonomists for standard genome sequencing and annotation.</title>
        <authorList>
            <consortium name="The Broad Institute Genomics Platform"/>
            <consortium name="The Broad Institute Genome Sequencing Center for Infectious Disease"/>
            <person name="Wu L."/>
            <person name="Ma J."/>
        </authorList>
    </citation>
    <scope>NUCLEOTIDE SEQUENCE [LARGE SCALE GENOMIC DNA]</scope>
    <source>
        <strain evidence="3">JCM 16950</strain>
    </source>
</reference>